<evidence type="ECO:0000313" key="3">
    <source>
        <dbReference type="Proteomes" id="UP001287356"/>
    </source>
</evidence>
<feature type="signal peptide" evidence="1">
    <location>
        <begin position="1"/>
        <end position="22"/>
    </location>
</feature>
<keyword evidence="3" id="KW-1185">Reference proteome</keyword>
<protein>
    <submittedName>
        <fullName evidence="2">Uncharacterized protein</fullName>
    </submittedName>
</protein>
<dbReference type="AlphaFoldDB" id="A0AAE0MYL6"/>
<keyword evidence="1" id="KW-0732">Signal</keyword>
<dbReference type="EMBL" id="JAULSN010000012">
    <property type="protein sequence ID" value="KAK3361118.1"/>
    <property type="molecule type" value="Genomic_DNA"/>
</dbReference>
<reference evidence="2" key="2">
    <citation type="submission" date="2023-06" db="EMBL/GenBank/DDBJ databases">
        <authorList>
            <consortium name="Lawrence Berkeley National Laboratory"/>
            <person name="Haridas S."/>
            <person name="Hensen N."/>
            <person name="Bonometti L."/>
            <person name="Westerberg I."/>
            <person name="Brannstrom I.O."/>
            <person name="Guillou S."/>
            <person name="Cros-Aarteil S."/>
            <person name="Calhoun S."/>
            <person name="Kuo A."/>
            <person name="Mondo S."/>
            <person name="Pangilinan J."/>
            <person name="Riley R."/>
            <person name="Labutti K."/>
            <person name="Andreopoulos B."/>
            <person name="Lipzen A."/>
            <person name="Chen C."/>
            <person name="Yanf M."/>
            <person name="Daum C."/>
            <person name="Ng V."/>
            <person name="Clum A."/>
            <person name="Steindorff A."/>
            <person name="Ohm R."/>
            <person name="Martin F."/>
            <person name="Silar P."/>
            <person name="Natvig D."/>
            <person name="Lalanne C."/>
            <person name="Gautier V."/>
            <person name="Ament-Velasquez S.L."/>
            <person name="Kruys A."/>
            <person name="Hutchinson M.I."/>
            <person name="Powell A.J."/>
            <person name="Barry K."/>
            <person name="Miller A.N."/>
            <person name="Grigoriev I.V."/>
            <person name="Debuchy R."/>
            <person name="Gladieux P."/>
            <person name="Thoren M.H."/>
            <person name="Johannesson H."/>
        </authorList>
    </citation>
    <scope>NUCLEOTIDE SEQUENCE</scope>
    <source>
        <strain evidence="2">CBS 958.72</strain>
    </source>
</reference>
<proteinExistence type="predicted"/>
<sequence length="159" mass="17985">MAGRALHVALLISCLFLRCILGAPTSDIETRAAQLVEGVHLLNCAFEGEPRLISLVVDCTNDFDCSDPAYQPDGNSVCVKHTTTWYEDWYQWEGGNKSCTFASGITFSWEIPLDAQSNPDYTGIGRGWNGRRNFGGYKDNHRRTFSWRSHTCVKIYYYV</sequence>
<comment type="caution">
    <text evidence="2">The sequence shown here is derived from an EMBL/GenBank/DDBJ whole genome shotgun (WGS) entry which is preliminary data.</text>
</comment>
<evidence type="ECO:0000313" key="2">
    <source>
        <dbReference type="EMBL" id="KAK3361118.1"/>
    </source>
</evidence>
<organism evidence="2 3">
    <name type="scientific">Lasiosphaeria ovina</name>
    <dbReference type="NCBI Taxonomy" id="92902"/>
    <lineage>
        <taxon>Eukaryota</taxon>
        <taxon>Fungi</taxon>
        <taxon>Dikarya</taxon>
        <taxon>Ascomycota</taxon>
        <taxon>Pezizomycotina</taxon>
        <taxon>Sordariomycetes</taxon>
        <taxon>Sordariomycetidae</taxon>
        <taxon>Sordariales</taxon>
        <taxon>Lasiosphaeriaceae</taxon>
        <taxon>Lasiosphaeria</taxon>
    </lineage>
</organism>
<feature type="chain" id="PRO_5042090564" evidence="1">
    <location>
        <begin position="23"/>
        <end position="159"/>
    </location>
</feature>
<evidence type="ECO:0000256" key="1">
    <source>
        <dbReference type="SAM" id="SignalP"/>
    </source>
</evidence>
<gene>
    <name evidence="2" type="ORF">B0T24DRAFT_691792</name>
</gene>
<reference evidence="2" key="1">
    <citation type="journal article" date="2023" name="Mol. Phylogenet. Evol.">
        <title>Genome-scale phylogeny and comparative genomics of the fungal order Sordariales.</title>
        <authorList>
            <person name="Hensen N."/>
            <person name="Bonometti L."/>
            <person name="Westerberg I."/>
            <person name="Brannstrom I.O."/>
            <person name="Guillou S."/>
            <person name="Cros-Aarteil S."/>
            <person name="Calhoun S."/>
            <person name="Haridas S."/>
            <person name="Kuo A."/>
            <person name="Mondo S."/>
            <person name="Pangilinan J."/>
            <person name="Riley R."/>
            <person name="LaButti K."/>
            <person name="Andreopoulos B."/>
            <person name="Lipzen A."/>
            <person name="Chen C."/>
            <person name="Yan M."/>
            <person name="Daum C."/>
            <person name="Ng V."/>
            <person name="Clum A."/>
            <person name="Steindorff A."/>
            <person name="Ohm R.A."/>
            <person name="Martin F."/>
            <person name="Silar P."/>
            <person name="Natvig D.O."/>
            <person name="Lalanne C."/>
            <person name="Gautier V."/>
            <person name="Ament-Velasquez S.L."/>
            <person name="Kruys A."/>
            <person name="Hutchinson M.I."/>
            <person name="Powell A.J."/>
            <person name="Barry K."/>
            <person name="Miller A.N."/>
            <person name="Grigoriev I.V."/>
            <person name="Debuchy R."/>
            <person name="Gladieux P."/>
            <person name="Hiltunen Thoren M."/>
            <person name="Johannesson H."/>
        </authorList>
    </citation>
    <scope>NUCLEOTIDE SEQUENCE</scope>
    <source>
        <strain evidence="2">CBS 958.72</strain>
    </source>
</reference>
<dbReference type="Proteomes" id="UP001287356">
    <property type="component" value="Unassembled WGS sequence"/>
</dbReference>
<name>A0AAE0MYL6_9PEZI</name>
<accession>A0AAE0MYL6</accession>